<gene>
    <name evidence="2" type="ORF">BSF38_01013</name>
</gene>
<dbReference type="InterPro" id="IPR006342">
    <property type="entry name" value="FkbM_mtfrase"/>
</dbReference>
<dbReference type="Gene3D" id="3.40.50.150">
    <property type="entry name" value="Vaccinia Virus protein VP39"/>
    <property type="match status" value="1"/>
</dbReference>
<accession>A0A1U7CKZ8</accession>
<keyword evidence="3" id="KW-1185">Reference proteome</keyword>
<dbReference type="InterPro" id="IPR052514">
    <property type="entry name" value="SAM-dependent_MTase"/>
</dbReference>
<dbReference type="KEGG" id="pbor:BSF38_01013"/>
<evidence type="ECO:0000313" key="2">
    <source>
        <dbReference type="EMBL" id="APW59586.1"/>
    </source>
</evidence>
<dbReference type="Pfam" id="PF05050">
    <property type="entry name" value="Methyltransf_21"/>
    <property type="match status" value="1"/>
</dbReference>
<dbReference type="NCBIfam" id="TIGR01444">
    <property type="entry name" value="fkbM_fam"/>
    <property type="match status" value="1"/>
</dbReference>
<evidence type="ECO:0000259" key="1">
    <source>
        <dbReference type="Pfam" id="PF05050"/>
    </source>
</evidence>
<feature type="domain" description="Methyltransferase FkbM" evidence="1">
    <location>
        <begin position="92"/>
        <end position="259"/>
    </location>
</feature>
<protein>
    <recommendedName>
        <fullName evidence="1">Methyltransferase FkbM domain-containing protein</fullName>
    </recommendedName>
</protein>
<reference evidence="3" key="1">
    <citation type="submission" date="2016-12" db="EMBL/GenBank/DDBJ databases">
        <title>Comparative genomics of four Isosphaeraceae planctomycetes: a common pool of plasmids and glycoside hydrolase genes.</title>
        <authorList>
            <person name="Ivanova A."/>
        </authorList>
    </citation>
    <scope>NUCLEOTIDE SEQUENCE [LARGE SCALE GENOMIC DNA]</scope>
    <source>
        <strain evidence="3">PX4</strain>
    </source>
</reference>
<dbReference type="PANTHER" id="PTHR34203">
    <property type="entry name" value="METHYLTRANSFERASE, FKBM FAMILY PROTEIN"/>
    <property type="match status" value="1"/>
</dbReference>
<sequence>MRLIQRLIRPYVWHELPGWGRLYGAFVGDFRRDVEWRDEPRRTIRGKLHGYQLDLDLSRWSERMTYYLGRFYDLELQLLVLGLLRPGDRFIDIGANIGMITLAAASKVGETGVVDAFEPNPRCAARIRSFLEHNHIGHVRLHEMGVGDVDAELSLSVPRHNSGEGSFLPFDSTENTPDRYEQMTVPVHVADSVLEADPRPPMMIKMDVEGFECFALKGLARTIQRHLPIVATEVESAHLVRAGQTPADLCRVMEDFGYEGWVFGLRRIGLRQELDLQPIDPAASSYNALWLPTDGLARRRFEESFPNLARRPSPVAATTA</sequence>
<organism evidence="2 3">
    <name type="scientific">Paludisphaera borealis</name>
    <dbReference type="NCBI Taxonomy" id="1387353"/>
    <lineage>
        <taxon>Bacteria</taxon>
        <taxon>Pseudomonadati</taxon>
        <taxon>Planctomycetota</taxon>
        <taxon>Planctomycetia</taxon>
        <taxon>Isosphaerales</taxon>
        <taxon>Isosphaeraceae</taxon>
        <taxon>Paludisphaera</taxon>
    </lineage>
</organism>
<dbReference type="EMBL" id="CP019082">
    <property type="protein sequence ID" value="APW59586.1"/>
    <property type="molecule type" value="Genomic_DNA"/>
</dbReference>
<dbReference type="PANTHER" id="PTHR34203:SF15">
    <property type="entry name" value="SLL1173 PROTEIN"/>
    <property type="match status" value="1"/>
</dbReference>
<dbReference type="AlphaFoldDB" id="A0A1U7CKZ8"/>
<dbReference type="RefSeq" id="WP_168189311.1">
    <property type="nucleotide sequence ID" value="NZ_CP019082.1"/>
</dbReference>
<dbReference type="SUPFAM" id="SSF53335">
    <property type="entry name" value="S-adenosyl-L-methionine-dependent methyltransferases"/>
    <property type="match status" value="1"/>
</dbReference>
<evidence type="ECO:0000313" key="3">
    <source>
        <dbReference type="Proteomes" id="UP000186309"/>
    </source>
</evidence>
<name>A0A1U7CKZ8_9BACT</name>
<proteinExistence type="predicted"/>
<dbReference type="Proteomes" id="UP000186309">
    <property type="component" value="Chromosome"/>
</dbReference>
<dbReference type="InterPro" id="IPR029063">
    <property type="entry name" value="SAM-dependent_MTases_sf"/>
</dbReference>